<dbReference type="PANTHER" id="PTHR31390:SF17">
    <property type="entry name" value="TUBBY C-TERMINAL-LIKE DOMAIN-CONTAINING PROTEIN"/>
    <property type="match status" value="1"/>
</dbReference>
<dbReference type="InterPro" id="IPR033898">
    <property type="entry name" value="RNAP_AC19"/>
</dbReference>
<feature type="compositionally biased region" description="Basic and acidic residues" evidence="3">
    <location>
        <begin position="155"/>
        <end position="175"/>
    </location>
</feature>
<feature type="compositionally biased region" description="Polar residues" evidence="3">
    <location>
        <begin position="187"/>
        <end position="198"/>
    </location>
</feature>
<dbReference type="AlphaFoldDB" id="A0AAU9LYB4"/>
<dbReference type="InterPro" id="IPR036603">
    <property type="entry name" value="RBP11-like"/>
</dbReference>
<comment type="caution">
    <text evidence="5">The sequence shown here is derived from an EMBL/GenBank/DDBJ whole genome shotgun (WGS) entry which is preliminary data.</text>
</comment>
<feature type="region of interest" description="Disordered" evidence="3">
    <location>
        <begin position="213"/>
        <end position="318"/>
    </location>
</feature>
<dbReference type="EMBL" id="CAKMRJ010000113">
    <property type="protein sequence ID" value="CAH1418231.1"/>
    <property type="molecule type" value="Genomic_DNA"/>
</dbReference>
<dbReference type="PANTHER" id="PTHR31390">
    <property type="entry name" value="EXPRESSED PROTEIN"/>
    <property type="match status" value="1"/>
</dbReference>
<gene>
    <name evidence="5" type="ORF">LVIROSA_LOCUS5840</name>
</gene>
<reference evidence="5 6" key="1">
    <citation type="submission" date="2022-01" db="EMBL/GenBank/DDBJ databases">
        <authorList>
            <person name="Xiong W."/>
            <person name="Schranz E."/>
        </authorList>
    </citation>
    <scope>NUCLEOTIDE SEQUENCE [LARGE SCALE GENOMIC DNA]</scope>
</reference>
<dbReference type="InterPro" id="IPR021916">
    <property type="entry name" value="DUF3527"/>
</dbReference>
<dbReference type="Pfam" id="PF13656">
    <property type="entry name" value="RNA_pol_L_2"/>
    <property type="match status" value="1"/>
</dbReference>
<keyword evidence="6" id="KW-1185">Reference proteome</keyword>
<evidence type="ECO:0000313" key="5">
    <source>
        <dbReference type="EMBL" id="CAH1418231.1"/>
    </source>
</evidence>
<feature type="compositionally biased region" description="Polar residues" evidence="3">
    <location>
        <begin position="293"/>
        <end position="312"/>
    </location>
</feature>
<keyword evidence="1" id="KW-0240">DNA-directed RNA polymerase</keyword>
<evidence type="ECO:0000256" key="2">
    <source>
        <dbReference type="ARBA" id="ARBA00023163"/>
    </source>
</evidence>
<keyword evidence="2" id="KW-0804">Transcription</keyword>
<feature type="domain" description="DNA-directed RNA polymerase RBP11-like dimerisation" evidence="4">
    <location>
        <begin position="646"/>
        <end position="701"/>
    </location>
</feature>
<feature type="region of interest" description="Disordered" evidence="3">
    <location>
        <begin position="152"/>
        <end position="198"/>
    </location>
</feature>
<feature type="compositionally biased region" description="Polar residues" evidence="3">
    <location>
        <begin position="251"/>
        <end position="260"/>
    </location>
</feature>
<organism evidence="5 6">
    <name type="scientific">Lactuca virosa</name>
    <dbReference type="NCBI Taxonomy" id="75947"/>
    <lineage>
        <taxon>Eukaryota</taxon>
        <taxon>Viridiplantae</taxon>
        <taxon>Streptophyta</taxon>
        <taxon>Embryophyta</taxon>
        <taxon>Tracheophyta</taxon>
        <taxon>Spermatophyta</taxon>
        <taxon>Magnoliopsida</taxon>
        <taxon>eudicotyledons</taxon>
        <taxon>Gunneridae</taxon>
        <taxon>Pentapetalae</taxon>
        <taxon>asterids</taxon>
        <taxon>campanulids</taxon>
        <taxon>Asterales</taxon>
        <taxon>Asteraceae</taxon>
        <taxon>Cichorioideae</taxon>
        <taxon>Cichorieae</taxon>
        <taxon>Lactucinae</taxon>
        <taxon>Lactuca</taxon>
    </lineage>
</organism>
<evidence type="ECO:0000259" key="4">
    <source>
        <dbReference type="Pfam" id="PF13656"/>
    </source>
</evidence>
<evidence type="ECO:0000256" key="1">
    <source>
        <dbReference type="ARBA" id="ARBA00022478"/>
    </source>
</evidence>
<dbReference type="Pfam" id="PF12043">
    <property type="entry name" value="DUF3527"/>
    <property type="match status" value="1"/>
</dbReference>
<dbReference type="Proteomes" id="UP001157418">
    <property type="component" value="Unassembled WGS sequence"/>
</dbReference>
<dbReference type="SUPFAM" id="SSF55257">
    <property type="entry name" value="RBP11-like subunits of RNA polymerase"/>
    <property type="match status" value="1"/>
</dbReference>
<evidence type="ECO:0000313" key="6">
    <source>
        <dbReference type="Proteomes" id="UP001157418"/>
    </source>
</evidence>
<proteinExistence type="predicted"/>
<sequence>MGDPISARKSHDTTLRNRFELEKRRLYHSEALKTRSNLVSSPSIHTQKQSFRTKDEIVRHISSLPSYLESGKATPDRALSFGVMDYGRLEKWQYQNLKQGTIKSSKCSTSSSVSSSLFSTDASSPQSTIGHSCSPAPRVTLQSHFNISNSGNLEKLQDFKDSEKKTSETKRKDYKTYNSCPPKIPESKSSMNMGNRQTNLSSLKGKMKIKNEEGNEPQNLQHPSHQIHERPTNYAKDSVVSKTLQMEPESSRNQINTSRSHVLEEKRSSFSSKISNLDSRKQRSMSPLRRFSFTMSSKSPISQKSTTGNTCVSNRSSSSPLRRLLEPLFPSKATNSHLETVAKVSGNCREVITDSKQALFQTAIKNGRPMFTFAVENSNALAATVRDLSKNNNTWIYTFFTIDEVKKKNGSWLSQSKKDKDYVPNVIARMKVSNRVVSNSNTREFVLFPVDKSQPNGQISNVQPRDELAAIVVKFSRKVDDKEEKSEGFNTTVVLPGGNHGVSSKGWPTPLIERWITGGACDCGGWDLGCRLRTFTNQVESRRRSNATSGQFDLFFQGDNINERSFFSVCPLKEGIYSVEYNSSVSVLQAFSICISVVECRKSTQDTESRTGGSRITFSLCNSDLGFIRVLQTFEKLRFLVQNGTRFTLNQDPRVTLCGYSIPHPSEAKVNIRVQTTGDPAKEVLKDSCQDLMMICQHVRSTFEQAVADFKNNEGSESQ</sequence>
<evidence type="ECO:0000256" key="3">
    <source>
        <dbReference type="SAM" id="MobiDB-lite"/>
    </source>
</evidence>
<dbReference type="GO" id="GO:0006351">
    <property type="term" value="P:DNA-templated transcription"/>
    <property type="evidence" value="ECO:0007669"/>
    <property type="project" value="InterPro"/>
</dbReference>
<dbReference type="GO" id="GO:0000428">
    <property type="term" value="C:DNA-directed RNA polymerase complex"/>
    <property type="evidence" value="ECO:0007669"/>
    <property type="project" value="UniProtKB-KW"/>
</dbReference>
<name>A0AAU9LYB4_9ASTR</name>
<dbReference type="Gene3D" id="3.30.1360.10">
    <property type="entry name" value="RNA polymerase, RBP11-like subunit"/>
    <property type="match status" value="1"/>
</dbReference>
<protein>
    <recommendedName>
        <fullName evidence="4">DNA-directed RNA polymerase RBP11-like dimerisation domain-containing protein</fullName>
    </recommendedName>
</protein>
<dbReference type="GO" id="GO:0046983">
    <property type="term" value="F:protein dimerization activity"/>
    <property type="evidence" value="ECO:0007669"/>
    <property type="project" value="InterPro"/>
</dbReference>
<accession>A0AAU9LYB4</accession>
<dbReference type="CDD" id="cd07029">
    <property type="entry name" value="RNAP_I_III_AC19"/>
    <property type="match status" value="1"/>
</dbReference>
<dbReference type="InterPro" id="IPR009025">
    <property type="entry name" value="RBP11-like_dimer"/>
</dbReference>